<dbReference type="Proteomes" id="UP000015105">
    <property type="component" value="Chromosome 6D"/>
</dbReference>
<keyword evidence="3" id="KW-1185">Reference proteome</keyword>
<reference evidence="3" key="1">
    <citation type="journal article" date="2014" name="Science">
        <title>Ancient hybridizations among the ancestral genomes of bread wheat.</title>
        <authorList>
            <consortium name="International Wheat Genome Sequencing Consortium,"/>
            <person name="Marcussen T."/>
            <person name="Sandve S.R."/>
            <person name="Heier L."/>
            <person name="Spannagl M."/>
            <person name="Pfeifer M."/>
            <person name="Jakobsen K.S."/>
            <person name="Wulff B.B."/>
            <person name="Steuernagel B."/>
            <person name="Mayer K.F."/>
            <person name="Olsen O.A."/>
        </authorList>
    </citation>
    <scope>NUCLEOTIDE SEQUENCE [LARGE SCALE GENOMIC DNA]</scope>
    <source>
        <strain evidence="3">cv. AL8/78</strain>
    </source>
</reference>
<evidence type="ECO:0000313" key="2">
    <source>
        <dbReference type="EnsemblPlants" id="AET6Gv20604000.1"/>
    </source>
</evidence>
<dbReference type="Gramene" id="AET6Gv20604000.1">
    <property type="protein sequence ID" value="AET6Gv20604000.1"/>
    <property type="gene ID" value="AET6Gv20604000"/>
</dbReference>
<feature type="region of interest" description="Disordered" evidence="1">
    <location>
        <begin position="1"/>
        <end position="25"/>
    </location>
</feature>
<dbReference type="AlphaFoldDB" id="A0A453P4C6"/>
<reference evidence="2" key="5">
    <citation type="journal article" date="2021" name="G3 (Bethesda)">
        <title>Aegilops tauschii genome assembly Aet v5.0 features greater sequence contiguity and improved annotation.</title>
        <authorList>
            <person name="Wang L."/>
            <person name="Zhu T."/>
            <person name="Rodriguez J.C."/>
            <person name="Deal K.R."/>
            <person name="Dubcovsky J."/>
            <person name="McGuire P.E."/>
            <person name="Lux T."/>
            <person name="Spannagl M."/>
            <person name="Mayer K.F.X."/>
            <person name="Baldrich P."/>
            <person name="Meyers B.C."/>
            <person name="Huo N."/>
            <person name="Gu Y.Q."/>
            <person name="Zhou H."/>
            <person name="Devos K.M."/>
            <person name="Bennetzen J.L."/>
            <person name="Unver T."/>
            <person name="Budak H."/>
            <person name="Gulick P.J."/>
            <person name="Galiba G."/>
            <person name="Kalapos B."/>
            <person name="Nelson D.R."/>
            <person name="Li P."/>
            <person name="You F.M."/>
            <person name="Luo M.C."/>
            <person name="Dvorak J."/>
        </authorList>
    </citation>
    <scope>NUCLEOTIDE SEQUENCE [LARGE SCALE GENOMIC DNA]</scope>
    <source>
        <strain evidence="2">cv. AL8/78</strain>
    </source>
</reference>
<reference evidence="2" key="3">
    <citation type="journal article" date="2017" name="Nature">
        <title>Genome sequence of the progenitor of the wheat D genome Aegilops tauschii.</title>
        <authorList>
            <person name="Luo M.C."/>
            <person name="Gu Y.Q."/>
            <person name="Puiu D."/>
            <person name="Wang H."/>
            <person name="Twardziok S.O."/>
            <person name="Deal K.R."/>
            <person name="Huo N."/>
            <person name="Zhu T."/>
            <person name="Wang L."/>
            <person name="Wang Y."/>
            <person name="McGuire P.E."/>
            <person name="Liu S."/>
            <person name="Long H."/>
            <person name="Ramasamy R.K."/>
            <person name="Rodriguez J.C."/>
            <person name="Van S.L."/>
            <person name="Yuan L."/>
            <person name="Wang Z."/>
            <person name="Xia Z."/>
            <person name="Xiao L."/>
            <person name="Anderson O.D."/>
            <person name="Ouyang S."/>
            <person name="Liang Y."/>
            <person name="Zimin A.V."/>
            <person name="Pertea G."/>
            <person name="Qi P."/>
            <person name="Bennetzen J.L."/>
            <person name="Dai X."/>
            <person name="Dawson M.W."/>
            <person name="Muller H.G."/>
            <person name="Kugler K."/>
            <person name="Rivarola-Duarte L."/>
            <person name="Spannagl M."/>
            <person name="Mayer K.F.X."/>
            <person name="Lu F.H."/>
            <person name="Bevan M.W."/>
            <person name="Leroy P."/>
            <person name="Li P."/>
            <person name="You F.M."/>
            <person name="Sun Q."/>
            <person name="Liu Z."/>
            <person name="Lyons E."/>
            <person name="Wicker T."/>
            <person name="Salzberg S.L."/>
            <person name="Devos K.M."/>
            <person name="Dvorak J."/>
        </authorList>
    </citation>
    <scope>NUCLEOTIDE SEQUENCE [LARGE SCALE GENOMIC DNA]</scope>
    <source>
        <strain evidence="2">cv. AL8/78</strain>
    </source>
</reference>
<feature type="compositionally biased region" description="Low complexity" evidence="1">
    <location>
        <begin position="67"/>
        <end position="84"/>
    </location>
</feature>
<name>A0A453P4C6_AEGTS</name>
<evidence type="ECO:0000313" key="3">
    <source>
        <dbReference type="Proteomes" id="UP000015105"/>
    </source>
</evidence>
<proteinExistence type="predicted"/>
<evidence type="ECO:0000256" key="1">
    <source>
        <dbReference type="SAM" id="MobiDB-lite"/>
    </source>
</evidence>
<reference evidence="3" key="2">
    <citation type="journal article" date="2017" name="Nat. Plants">
        <title>The Aegilops tauschii genome reveals multiple impacts of transposons.</title>
        <authorList>
            <person name="Zhao G."/>
            <person name="Zou C."/>
            <person name="Li K."/>
            <person name="Wang K."/>
            <person name="Li T."/>
            <person name="Gao L."/>
            <person name="Zhang X."/>
            <person name="Wang H."/>
            <person name="Yang Z."/>
            <person name="Liu X."/>
            <person name="Jiang W."/>
            <person name="Mao L."/>
            <person name="Kong X."/>
            <person name="Jiao Y."/>
            <person name="Jia J."/>
        </authorList>
    </citation>
    <scope>NUCLEOTIDE SEQUENCE [LARGE SCALE GENOMIC DNA]</scope>
    <source>
        <strain evidence="3">cv. AL8/78</strain>
    </source>
</reference>
<feature type="compositionally biased region" description="Basic and acidic residues" evidence="1">
    <location>
        <begin position="89"/>
        <end position="104"/>
    </location>
</feature>
<reference evidence="2" key="4">
    <citation type="submission" date="2019-03" db="UniProtKB">
        <authorList>
            <consortium name="EnsemblPlants"/>
        </authorList>
    </citation>
    <scope>IDENTIFICATION</scope>
</reference>
<feature type="compositionally biased region" description="Polar residues" evidence="1">
    <location>
        <begin position="1"/>
        <end position="21"/>
    </location>
</feature>
<feature type="region of interest" description="Disordered" evidence="1">
    <location>
        <begin position="39"/>
        <end position="104"/>
    </location>
</feature>
<sequence length="104" mass="11479">PTADFFSSSHHLCLTQKTGANKTARKKTVNEAHQISICFISQTTPQPREEPPPPPGNERSRRLQVTAALALASIPSPPSRLRIPGMPPIRDEPPPPRNETSRRL</sequence>
<protein>
    <submittedName>
        <fullName evidence="2">Uncharacterized protein</fullName>
    </submittedName>
</protein>
<dbReference type="EnsemblPlants" id="AET6Gv20604000.1">
    <property type="protein sequence ID" value="AET6Gv20604000.1"/>
    <property type="gene ID" value="AET6Gv20604000"/>
</dbReference>
<accession>A0A453P4C6</accession>
<organism evidence="2 3">
    <name type="scientific">Aegilops tauschii subsp. strangulata</name>
    <name type="common">Goatgrass</name>
    <dbReference type="NCBI Taxonomy" id="200361"/>
    <lineage>
        <taxon>Eukaryota</taxon>
        <taxon>Viridiplantae</taxon>
        <taxon>Streptophyta</taxon>
        <taxon>Embryophyta</taxon>
        <taxon>Tracheophyta</taxon>
        <taxon>Spermatophyta</taxon>
        <taxon>Magnoliopsida</taxon>
        <taxon>Liliopsida</taxon>
        <taxon>Poales</taxon>
        <taxon>Poaceae</taxon>
        <taxon>BOP clade</taxon>
        <taxon>Pooideae</taxon>
        <taxon>Triticodae</taxon>
        <taxon>Triticeae</taxon>
        <taxon>Triticinae</taxon>
        <taxon>Aegilops</taxon>
    </lineage>
</organism>